<protein>
    <submittedName>
        <fullName evidence="1">Uncharacterized protein</fullName>
    </submittedName>
</protein>
<dbReference type="Proteomes" id="UP001166286">
    <property type="component" value="Unassembled WGS sequence"/>
</dbReference>
<accession>A0AA39QSV5</accession>
<keyword evidence="2" id="KW-1185">Reference proteome</keyword>
<gene>
    <name evidence="1" type="ORF">JMJ35_009978</name>
</gene>
<evidence type="ECO:0000313" key="1">
    <source>
        <dbReference type="EMBL" id="KAK0507455.1"/>
    </source>
</evidence>
<reference evidence="1" key="1">
    <citation type="submission" date="2023-03" db="EMBL/GenBank/DDBJ databases">
        <title>Complete genome of Cladonia borealis.</title>
        <authorList>
            <person name="Park H."/>
        </authorList>
    </citation>
    <scope>NUCLEOTIDE SEQUENCE</scope>
    <source>
        <strain evidence="1">ANT050790</strain>
    </source>
</reference>
<organism evidence="1 2">
    <name type="scientific">Cladonia borealis</name>
    <dbReference type="NCBI Taxonomy" id="184061"/>
    <lineage>
        <taxon>Eukaryota</taxon>
        <taxon>Fungi</taxon>
        <taxon>Dikarya</taxon>
        <taxon>Ascomycota</taxon>
        <taxon>Pezizomycotina</taxon>
        <taxon>Lecanoromycetes</taxon>
        <taxon>OSLEUM clade</taxon>
        <taxon>Lecanoromycetidae</taxon>
        <taxon>Lecanorales</taxon>
        <taxon>Lecanorineae</taxon>
        <taxon>Cladoniaceae</taxon>
        <taxon>Cladonia</taxon>
    </lineage>
</organism>
<dbReference type="EMBL" id="JAFEKC020000023">
    <property type="protein sequence ID" value="KAK0507455.1"/>
    <property type="molecule type" value="Genomic_DNA"/>
</dbReference>
<dbReference type="AlphaFoldDB" id="A0AA39QSV5"/>
<name>A0AA39QSV5_9LECA</name>
<evidence type="ECO:0000313" key="2">
    <source>
        <dbReference type="Proteomes" id="UP001166286"/>
    </source>
</evidence>
<comment type="caution">
    <text evidence="1">The sequence shown here is derived from an EMBL/GenBank/DDBJ whole genome shotgun (WGS) entry which is preliminary data.</text>
</comment>
<sequence length="1046" mass="116003">MSGLNKFTSSFVSATNENTLALVNFNLDFALAKFEAPKEFSGLGTSLSTARRNNAEDGPLHKTLRKLGCLFEQILPSTPKLIQAYGLRTSEIIQSPGISPKGSRSHGPFEPFVGADGTSIWAAATSGPAALSVHLLACMLARQFDDSKIVSISTVMASQQEISREELAAFDASARAWLSSADEAKMSSQKKLMLILRNINTRISGGSSTYKTVIEAWKQAMIGLEDLLGGMPQEVSNGAVLRALSSWHLFPNLIVLVDKIVSVKFEDPLFPEQAVVTVGLQSSDREHDTGIQWSLTLSHLRYYGHPVAVKTDGNDSRVDMKQLHMVMFGSLLRLWSVPAEEVREVAEWFQVLWNALEVTVSKEVIASALPWLRTLVEIAEEILISQGDDWETSRLLVHYGTRRASRFLTEPTDTFRPFFGLGNPYVLATIELNIDYGVQYLRQAAVSFNLKDRDVFIMYSEPLEDDDYLEIATALKHTMPSWKRLEDGSIKGKQVHARWIYSVFSFPSASDPSCSCQGACSDNCPCRNAALFCGKACHSKGERACHARSLAMRLQQLADQGEEVFLIREGPINYVDHVNPKLGYKAYKWLSPPVLYGPATGLYCGATGGAASSISRCHCFENRKQEQGEVIYVRVAGFPEGFGLYAREPDYINNSHFNSPVENSQVEDMWCRGIEKDSMLQHLSGPKVELTRLFQFLGHIAGNDLLSAESRLTKLSTFLKNGRQHPASLSSLYRLRDLVSIPPSFIKSLQAISFANRLYDGMTAASIPLRLVEQPIYENHWIPQETQTQRGVLKQPSHAQAIACILTFESGGVRSDPKQLDLVMAISSRNSIFIAGTLLSDPAKVVKGADIKRVVGNLGKPGITLLVSPQNPLVKSPSRDFRLIMHANYDYQRLDSFSGTSLHLSFTKWTFPLNDGEYGLIDQDIFLAEVVVSVRDSGRWIADIDVVGARPEDYVFNIACQCNNRHESFSKSYISIDSWEELLDPPLAIGIFRAHGNWAARLAAICILKQKKVDGRVFLLDKDTACLACVENHTRVNGGETAFFID</sequence>
<proteinExistence type="predicted"/>